<dbReference type="OrthoDB" id="9815272at2"/>
<dbReference type="InterPro" id="IPR025931">
    <property type="entry name" value="TaqI_C"/>
</dbReference>
<dbReference type="GO" id="GO:0032259">
    <property type="term" value="P:methylation"/>
    <property type="evidence" value="ECO:0007669"/>
    <property type="project" value="UniProtKB-KW"/>
</dbReference>
<organism evidence="10 11">
    <name type="scientific">Peptacetobacter hominis</name>
    <dbReference type="NCBI Taxonomy" id="2743610"/>
    <lineage>
        <taxon>Bacteria</taxon>
        <taxon>Bacillati</taxon>
        <taxon>Bacillota</taxon>
        <taxon>Clostridia</taxon>
        <taxon>Peptostreptococcales</taxon>
        <taxon>Peptostreptococcaceae</taxon>
        <taxon>Peptacetobacter</taxon>
    </lineage>
</organism>
<dbReference type="InterPro" id="IPR050953">
    <property type="entry name" value="N4_N6_ade-DNA_methylase"/>
</dbReference>
<dbReference type="EMBL" id="SGJB01000019">
    <property type="protein sequence ID" value="TQQ83961.1"/>
    <property type="molecule type" value="Genomic_DNA"/>
</dbReference>
<keyword evidence="5" id="KW-0680">Restriction system</keyword>
<dbReference type="Gene3D" id="3.40.50.150">
    <property type="entry name" value="Vaccinia Virus protein VP39"/>
    <property type="match status" value="1"/>
</dbReference>
<evidence type="ECO:0000313" key="10">
    <source>
        <dbReference type="EMBL" id="TQQ83961.1"/>
    </source>
</evidence>
<sequence length="578" mass="68453">MLVFEEAEKYEKSLEEDFKKKCGIYYTPEPIVRYIVDSTIGKHDIMKNPMPRILDMSCGCGNFIVSAYETLKEMMINSSYELCKKYKTDIFRKENIPKYIFENCIFGCDTDENAIRILKKMVADEIGNESNTNIFNDDGLFKKWKDKFDYVIGNPPYIGHKLLSKDYKKVVMDSYSSVYRDKSDLYFCFYKRARDCLKKDGIVSMITPRYFLESMSATHLRKYLKENTEIHEIVDFLGYSSFGEIGVSACIVTFKIKSDKKIKTLIYRKKDDSYRKKDNRVYISLHDSLSDISKFEKIKIDYSELSNNWIIANQNDMKLYKAIESMNSPRLYEISESFQGIITGCDKAFVVDNDDDRLDYADKNILKKWIKSREIDSYNINGGNRTLIYSNDIKSDNCYEISEFIRPYKNKLEKRRECVNGIRKWYELQWGRDKCNFERKKIMYPYKSRNNRFALDNNNCYSSADVYSMCIKPEYEEIYSYEYLVGVLNSSVYDKYYKINAKKMSRGVYDYYPNKVMEMKIFKDSNYDKIESLSKEILKMYKILDKCIDTDKIKISSLIEKNKEKIDFLVENSVSKIF</sequence>
<dbReference type="PROSITE" id="PS00092">
    <property type="entry name" value="N6_MTASE"/>
    <property type="match status" value="1"/>
</dbReference>
<dbReference type="EC" id="2.1.1.72" evidence="1"/>
<feature type="domain" description="Type II methyltransferase M.TaqI-like" evidence="8">
    <location>
        <begin position="126"/>
        <end position="240"/>
    </location>
</feature>
<dbReference type="GO" id="GO:0003677">
    <property type="term" value="F:DNA binding"/>
    <property type="evidence" value="ECO:0007669"/>
    <property type="project" value="UniProtKB-KW"/>
</dbReference>
<dbReference type="PRINTS" id="PR00507">
    <property type="entry name" value="N12N6MTFRASE"/>
</dbReference>
<dbReference type="InterPro" id="IPR002052">
    <property type="entry name" value="DNA_methylase_N6_adenine_CS"/>
</dbReference>
<evidence type="ECO:0000256" key="6">
    <source>
        <dbReference type="ARBA" id="ARBA00023125"/>
    </source>
</evidence>
<name>A0A544QTD8_9FIRM</name>
<dbReference type="SUPFAM" id="SSF53335">
    <property type="entry name" value="S-adenosyl-L-methionine-dependent methyltransferases"/>
    <property type="match status" value="1"/>
</dbReference>
<dbReference type="Proteomes" id="UP000317863">
    <property type="component" value="Unassembled WGS sequence"/>
</dbReference>
<protein>
    <recommendedName>
        <fullName evidence="1">site-specific DNA-methyltransferase (adenine-specific)</fullName>
        <ecNumber evidence="1">2.1.1.72</ecNumber>
    </recommendedName>
</protein>
<dbReference type="AlphaFoldDB" id="A0A544QTD8"/>
<dbReference type="Pfam" id="PF12950">
    <property type="entry name" value="TaqI_C"/>
    <property type="match status" value="1"/>
</dbReference>
<keyword evidence="4" id="KW-0949">S-adenosyl-L-methionine</keyword>
<evidence type="ECO:0000256" key="2">
    <source>
        <dbReference type="ARBA" id="ARBA00022603"/>
    </source>
</evidence>
<keyword evidence="2 10" id="KW-0489">Methyltransferase</keyword>
<dbReference type="PANTHER" id="PTHR33841">
    <property type="entry name" value="DNA METHYLTRANSFERASE YEEA-RELATED"/>
    <property type="match status" value="1"/>
</dbReference>
<evidence type="ECO:0000256" key="4">
    <source>
        <dbReference type="ARBA" id="ARBA00022691"/>
    </source>
</evidence>
<dbReference type="GO" id="GO:0009307">
    <property type="term" value="P:DNA restriction-modification system"/>
    <property type="evidence" value="ECO:0007669"/>
    <property type="project" value="UniProtKB-KW"/>
</dbReference>
<keyword evidence="11" id="KW-1185">Reference proteome</keyword>
<evidence type="ECO:0000256" key="1">
    <source>
        <dbReference type="ARBA" id="ARBA00011900"/>
    </source>
</evidence>
<dbReference type="GO" id="GO:0009007">
    <property type="term" value="F:site-specific DNA-methyltransferase (adenine-specific) activity"/>
    <property type="evidence" value="ECO:0007669"/>
    <property type="project" value="UniProtKB-EC"/>
</dbReference>
<accession>A0A544QTD8</accession>
<evidence type="ECO:0000256" key="5">
    <source>
        <dbReference type="ARBA" id="ARBA00022747"/>
    </source>
</evidence>
<keyword evidence="6" id="KW-0238">DNA-binding</keyword>
<evidence type="ECO:0000259" key="9">
    <source>
        <dbReference type="Pfam" id="PF12950"/>
    </source>
</evidence>
<reference evidence="10 11" key="1">
    <citation type="submission" date="2019-02" db="EMBL/GenBank/DDBJ databases">
        <title>Peptostreptococcaceae bacterium ZHW00191 nov., a new bacterium isolated from the human gut.</title>
        <authorList>
            <person name="Zhou H.-W."/>
            <person name="Chen X.-J."/>
        </authorList>
    </citation>
    <scope>NUCLEOTIDE SEQUENCE [LARGE SCALE GENOMIC DNA]</scope>
    <source>
        <strain evidence="10 11">ZHW00191</strain>
    </source>
</reference>
<comment type="catalytic activity">
    <reaction evidence="7">
        <text>a 2'-deoxyadenosine in DNA + S-adenosyl-L-methionine = an N(6)-methyl-2'-deoxyadenosine in DNA + S-adenosyl-L-homocysteine + H(+)</text>
        <dbReference type="Rhea" id="RHEA:15197"/>
        <dbReference type="Rhea" id="RHEA-COMP:12418"/>
        <dbReference type="Rhea" id="RHEA-COMP:12419"/>
        <dbReference type="ChEBI" id="CHEBI:15378"/>
        <dbReference type="ChEBI" id="CHEBI:57856"/>
        <dbReference type="ChEBI" id="CHEBI:59789"/>
        <dbReference type="ChEBI" id="CHEBI:90615"/>
        <dbReference type="ChEBI" id="CHEBI:90616"/>
        <dbReference type="EC" id="2.1.1.72"/>
    </reaction>
</comment>
<dbReference type="InterPro" id="IPR029063">
    <property type="entry name" value="SAM-dependent_MTases_sf"/>
</dbReference>
<dbReference type="RefSeq" id="WP_142536628.1">
    <property type="nucleotide sequence ID" value="NZ_SGJB01000019.1"/>
</dbReference>
<keyword evidence="3 10" id="KW-0808">Transferase</keyword>
<dbReference type="PANTHER" id="PTHR33841:SF6">
    <property type="entry name" value="TYPE II METHYLTRANSFERASE M.HINDII"/>
    <property type="match status" value="1"/>
</dbReference>
<dbReference type="CDD" id="cd02440">
    <property type="entry name" value="AdoMet_MTases"/>
    <property type="match status" value="1"/>
</dbReference>
<comment type="caution">
    <text evidence="10">The sequence shown here is derived from an EMBL/GenBank/DDBJ whole genome shotgun (WGS) entry which is preliminary data.</text>
</comment>
<evidence type="ECO:0000256" key="7">
    <source>
        <dbReference type="ARBA" id="ARBA00047942"/>
    </source>
</evidence>
<feature type="domain" description="TaqI-like C-terminal specificity" evidence="9">
    <location>
        <begin position="391"/>
        <end position="516"/>
    </location>
</feature>
<evidence type="ECO:0000256" key="3">
    <source>
        <dbReference type="ARBA" id="ARBA00022679"/>
    </source>
</evidence>
<evidence type="ECO:0000313" key="11">
    <source>
        <dbReference type="Proteomes" id="UP000317863"/>
    </source>
</evidence>
<gene>
    <name evidence="10" type="ORF">EXD82_09240</name>
</gene>
<proteinExistence type="predicted"/>
<dbReference type="Pfam" id="PF07669">
    <property type="entry name" value="Eco57I"/>
    <property type="match status" value="1"/>
</dbReference>
<evidence type="ECO:0000259" key="8">
    <source>
        <dbReference type="Pfam" id="PF07669"/>
    </source>
</evidence>
<dbReference type="InterPro" id="IPR011639">
    <property type="entry name" value="MethylTrfase_TaqI-like_dom"/>
</dbReference>